<evidence type="ECO:0000256" key="2">
    <source>
        <dbReference type="SAM" id="Phobius"/>
    </source>
</evidence>
<organism evidence="3">
    <name type="scientific">Medioppia subpectinata</name>
    <dbReference type="NCBI Taxonomy" id="1979941"/>
    <lineage>
        <taxon>Eukaryota</taxon>
        <taxon>Metazoa</taxon>
        <taxon>Ecdysozoa</taxon>
        <taxon>Arthropoda</taxon>
        <taxon>Chelicerata</taxon>
        <taxon>Arachnida</taxon>
        <taxon>Acari</taxon>
        <taxon>Acariformes</taxon>
        <taxon>Sarcoptiformes</taxon>
        <taxon>Oribatida</taxon>
        <taxon>Brachypylina</taxon>
        <taxon>Oppioidea</taxon>
        <taxon>Oppiidae</taxon>
        <taxon>Medioppia</taxon>
    </lineage>
</organism>
<evidence type="ECO:0000313" key="3">
    <source>
        <dbReference type="EMBL" id="CAD7634556.1"/>
    </source>
</evidence>
<dbReference type="EMBL" id="CAJPIZ010014873">
    <property type="protein sequence ID" value="CAG2114986.1"/>
    <property type="molecule type" value="Genomic_DNA"/>
</dbReference>
<proteinExistence type="predicted"/>
<feature type="transmembrane region" description="Helical" evidence="2">
    <location>
        <begin position="160"/>
        <end position="180"/>
    </location>
</feature>
<keyword evidence="4" id="KW-1185">Reference proteome</keyword>
<gene>
    <name evidence="3" type="ORF">OSB1V03_LOCUS14952</name>
</gene>
<feature type="transmembrane region" description="Helical" evidence="2">
    <location>
        <begin position="318"/>
        <end position="340"/>
    </location>
</feature>
<accession>A0A7R9Q852</accession>
<sequence length="361" mass="42034">MRMFKMNAKKKTIPRKDKKNEKKRAKIKQKITRNRVIVGILSFVLFVISIYFIYLSFANQNTKLSVLDMNWRLSTIIRLSIALLGYMGTVLFSKRILVITMALIIVDITISFLIHCLSFKYMDNDYEEYLDYFANTEKKYMKESDCHFIKVFRRRIIENLILVSFYLIYVESIIALFLLVKSEPKSTDGSTQVKLPTIGSKWALILLSTIHFLYSLHLFTSKTFRSDRNDHKKSDFWYIFMWTLLAFLSMLIAFLTPFALLKISFKNKFALNFFISVVMSSAFIGSANFLIIIFNEIFKMNPTDDYYCNTRITSVDSFGSIFVLLIVNKIMISLLLSLAAEIHAQQKKAINSLTKIVSDNN</sequence>
<keyword evidence="2" id="KW-0812">Transmembrane</keyword>
<dbReference type="Proteomes" id="UP000759131">
    <property type="component" value="Unassembled WGS sequence"/>
</dbReference>
<feature type="transmembrane region" description="Helical" evidence="2">
    <location>
        <begin position="96"/>
        <end position="122"/>
    </location>
</feature>
<feature type="transmembrane region" description="Helical" evidence="2">
    <location>
        <begin position="239"/>
        <end position="261"/>
    </location>
</feature>
<feature type="transmembrane region" description="Helical" evidence="2">
    <location>
        <begin position="36"/>
        <end position="57"/>
    </location>
</feature>
<feature type="transmembrane region" description="Helical" evidence="2">
    <location>
        <begin position="273"/>
        <end position="298"/>
    </location>
</feature>
<protein>
    <submittedName>
        <fullName evidence="3">Uncharacterized protein</fullName>
    </submittedName>
</protein>
<keyword evidence="2" id="KW-1133">Transmembrane helix</keyword>
<reference evidence="3" key="1">
    <citation type="submission" date="2020-11" db="EMBL/GenBank/DDBJ databases">
        <authorList>
            <person name="Tran Van P."/>
        </authorList>
    </citation>
    <scope>NUCLEOTIDE SEQUENCE</scope>
</reference>
<evidence type="ECO:0000256" key="1">
    <source>
        <dbReference type="SAM" id="MobiDB-lite"/>
    </source>
</evidence>
<keyword evidence="2" id="KW-0472">Membrane</keyword>
<evidence type="ECO:0000313" key="4">
    <source>
        <dbReference type="Proteomes" id="UP000759131"/>
    </source>
</evidence>
<dbReference type="EMBL" id="OC869448">
    <property type="protein sequence ID" value="CAD7634556.1"/>
    <property type="molecule type" value="Genomic_DNA"/>
</dbReference>
<feature type="region of interest" description="Disordered" evidence="1">
    <location>
        <begin position="1"/>
        <end position="25"/>
    </location>
</feature>
<name>A0A7R9Q852_9ACAR</name>
<dbReference type="AlphaFoldDB" id="A0A7R9Q852"/>
<feature type="transmembrane region" description="Helical" evidence="2">
    <location>
        <begin position="201"/>
        <end position="219"/>
    </location>
</feature>